<evidence type="ECO:0000313" key="3">
    <source>
        <dbReference type="EMBL" id="CAE4659919.1"/>
    </source>
</evidence>
<feature type="compositionally biased region" description="Acidic residues" evidence="1">
    <location>
        <begin position="85"/>
        <end position="94"/>
    </location>
</feature>
<organism evidence="3">
    <name type="scientific">Alexandrium monilatum</name>
    <dbReference type="NCBI Taxonomy" id="311494"/>
    <lineage>
        <taxon>Eukaryota</taxon>
        <taxon>Sar</taxon>
        <taxon>Alveolata</taxon>
        <taxon>Dinophyceae</taxon>
        <taxon>Gonyaulacales</taxon>
        <taxon>Pyrocystaceae</taxon>
        <taxon>Alexandrium</taxon>
    </lineage>
</organism>
<evidence type="ECO:0000256" key="2">
    <source>
        <dbReference type="SAM" id="Phobius"/>
    </source>
</evidence>
<sequence length="106" mass="11361">MTRAASCITGLDETSQKMVQCFVVMFLASTVVGFLSWLGLVMRQECCPVGGYSWCTASQDLRSILSVLAGGLCCRLINRGTTEPPSEEGEEEEGSCGSGVFAPLLW</sequence>
<feature type="transmembrane region" description="Helical" evidence="2">
    <location>
        <begin position="21"/>
        <end position="40"/>
    </location>
</feature>
<reference evidence="3" key="1">
    <citation type="submission" date="2021-01" db="EMBL/GenBank/DDBJ databases">
        <authorList>
            <person name="Corre E."/>
            <person name="Pelletier E."/>
            <person name="Niang G."/>
            <person name="Scheremetjew M."/>
            <person name="Finn R."/>
            <person name="Kale V."/>
            <person name="Holt S."/>
            <person name="Cochrane G."/>
            <person name="Meng A."/>
            <person name="Brown T."/>
            <person name="Cohen L."/>
        </authorList>
    </citation>
    <scope>NUCLEOTIDE SEQUENCE</scope>
    <source>
        <strain evidence="3">CCMP3105</strain>
    </source>
</reference>
<evidence type="ECO:0000256" key="1">
    <source>
        <dbReference type="SAM" id="MobiDB-lite"/>
    </source>
</evidence>
<dbReference type="AlphaFoldDB" id="A0A7S4WHM7"/>
<keyword evidence="2" id="KW-0812">Transmembrane</keyword>
<protein>
    <submittedName>
        <fullName evidence="3">Uncharacterized protein</fullName>
    </submittedName>
</protein>
<dbReference type="EMBL" id="HBNR01082620">
    <property type="protein sequence ID" value="CAE4659919.1"/>
    <property type="molecule type" value="Transcribed_RNA"/>
</dbReference>
<keyword evidence="2" id="KW-1133">Transmembrane helix</keyword>
<name>A0A7S4WHM7_9DINO</name>
<keyword evidence="2" id="KW-0472">Membrane</keyword>
<proteinExistence type="predicted"/>
<gene>
    <name evidence="3" type="ORF">AMON00008_LOCUS59122</name>
</gene>
<feature type="region of interest" description="Disordered" evidence="1">
    <location>
        <begin position="82"/>
        <end position="106"/>
    </location>
</feature>
<accession>A0A7S4WHM7</accession>